<name>A0A9X2NGN7_9PSEU</name>
<protein>
    <submittedName>
        <fullName evidence="1">Uncharacterized protein</fullName>
    </submittedName>
</protein>
<sequence length="171" mass="19100">MEPEELWAALPGELHDEIDAWLVEGHFVRAIMALREKSGITPTPGINDGKGLVGYRTSVLHERGLLKPPPEQTVDGMLADLAERGLDAVAVEITWDGDSRGWHTELCVVVAQPRFHLVALGRFFPHVARTEPVRDEAMRKGRALAERLGVPFHFPLPDAPDTDQPHWWEHG</sequence>
<organism evidence="1 2">
    <name type="scientific">Amycolatopsis iheyensis</name>
    <dbReference type="NCBI Taxonomy" id="2945988"/>
    <lineage>
        <taxon>Bacteria</taxon>
        <taxon>Bacillati</taxon>
        <taxon>Actinomycetota</taxon>
        <taxon>Actinomycetes</taxon>
        <taxon>Pseudonocardiales</taxon>
        <taxon>Pseudonocardiaceae</taxon>
        <taxon>Amycolatopsis</taxon>
    </lineage>
</organism>
<evidence type="ECO:0000313" key="1">
    <source>
        <dbReference type="EMBL" id="MCR6484350.1"/>
    </source>
</evidence>
<gene>
    <name evidence="1" type="ORF">M8542_16120</name>
</gene>
<dbReference type="RefSeq" id="WP_257920966.1">
    <property type="nucleotide sequence ID" value="NZ_JAMXQV010000007.1"/>
</dbReference>
<proteinExistence type="predicted"/>
<dbReference type="EMBL" id="JAMXQV010000007">
    <property type="protein sequence ID" value="MCR6484350.1"/>
    <property type="molecule type" value="Genomic_DNA"/>
</dbReference>
<reference evidence="1" key="1">
    <citation type="submission" date="2022-06" db="EMBL/GenBank/DDBJ databases">
        <title>Amycolatopsis iheyaensis sp. nov., a new species of the genus Amycolatopsis isolated from soil in Iheya island, Japan.</title>
        <authorList>
            <person name="Ngamcharungchit C."/>
            <person name="Kanto H."/>
            <person name="Take A."/>
            <person name="Intra B."/>
            <person name="Matsumoto A."/>
            <person name="Panbangred W."/>
            <person name="Inahashi Y."/>
        </authorList>
    </citation>
    <scope>NUCLEOTIDE SEQUENCE</scope>
    <source>
        <strain evidence="1">OK19-0408</strain>
    </source>
</reference>
<comment type="caution">
    <text evidence="1">The sequence shown here is derived from an EMBL/GenBank/DDBJ whole genome shotgun (WGS) entry which is preliminary data.</text>
</comment>
<dbReference type="Proteomes" id="UP001144096">
    <property type="component" value="Unassembled WGS sequence"/>
</dbReference>
<keyword evidence="2" id="KW-1185">Reference proteome</keyword>
<accession>A0A9X2NGN7</accession>
<dbReference type="AlphaFoldDB" id="A0A9X2NGN7"/>
<evidence type="ECO:0000313" key="2">
    <source>
        <dbReference type="Proteomes" id="UP001144096"/>
    </source>
</evidence>